<keyword evidence="2" id="KW-1133">Transmembrane helix</keyword>
<reference evidence="3 4" key="1">
    <citation type="journal article" date="2012" name="J. Bacteriol.">
        <title>Whole-Genome Sequence of Nocardiopsis alba Strain ATCC BAA-2165, Associated with Honeybees.</title>
        <authorList>
            <person name="Qiao J."/>
            <person name="Chen L."/>
            <person name="Li Y."/>
            <person name="Wang J."/>
            <person name="Zhang W."/>
            <person name="Chen S."/>
        </authorList>
    </citation>
    <scope>NUCLEOTIDE SEQUENCE [LARGE SCALE GENOMIC DNA]</scope>
    <source>
        <strain evidence="4">ATCC BAA-2165 / BE74</strain>
    </source>
</reference>
<evidence type="ECO:0000313" key="4">
    <source>
        <dbReference type="Proteomes" id="UP000003779"/>
    </source>
</evidence>
<dbReference type="Proteomes" id="UP000003779">
    <property type="component" value="Chromosome"/>
</dbReference>
<evidence type="ECO:0000256" key="2">
    <source>
        <dbReference type="SAM" id="Phobius"/>
    </source>
</evidence>
<reference evidence="4" key="2">
    <citation type="submission" date="2012-08" db="EMBL/GenBank/DDBJ databases">
        <title>Whole-genome sequence of Nocardiopsis alba strain ATCC BAA-2165 associated with honeybees.</title>
        <authorList>
            <person name="Qiao J."/>
            <person name="Chen L."/>
            <person name="Li Y."/>
            <person name="Wang J."/>
            <person name="Zhang W."/>
            <person name="Chen S."/>
        </authorList>
    </citation>
    <scope>NUCLEOTIDE SEQUENCE [LARGE SCALE GENOMIC DNA]</scope>
    <source>
        <strain evidence="4">ATCC BAA-2165 / BE74</strain>
    </source>
</reference>
<gene>
    <name evidence="3" type="ordered locus">B005_1335</name>
</gene>
<dbReference type="PATRIC" id="fig|1205910.3.peg.1268"/>
<name>J7KX55_NOCAA</name>
<dbReference type="KEGG" id="nal:B005_1335"/>
<dbReference type="EMBL" id="CP003788">
    <property type="protein sequence ID" value="AFR05973.1"/>
    <property type="molecule type" value="Genomic_DNA"/>
</dbReference>
<dbReference type="STRING" id="1205910.B005_1335"/>
<keyword evidence="2" id="KW-0812">Transmembrane</keyword>
<evidence type="ECO:0000313" key="3">
    <source>
        <dbReference type="EMBL" id="AFR05973.1"/>
    </source>
</evidence>
<feature type="region of interest" description="Disordered" evidence="1">
    <location>
        <begin position="1"/>
        <end position="50"/>
    </location>
</feature>
<dbReference type="HOGENOM" id="CLU_2369992_0_0_11"/>
<sequence>MWLLTSGRGPGERRFRVDREDPPGHEVRGPSDTRARVGPLPDRPDPGANLGWRIPTSTGAGHVMSMLTNNRKQRWLLPVVLGTIMLIVVLGSFFG</sequence>
<organism evidence="3 4">
    <name type="scientific">Nocardiopsis alba (strain ATCC BAA-2165 / BE74)</name>
    <dbReference type="NCBI Taxonomy" id="1205910"/>
    <lineage>
        <taxon>Bacteria</taxon>
        <taxon>Bacillati</taxon>
        <taxon>Actinomycetota</taxon>
        <taxon>Actinomycetes</taxon>
        <taxon>Streptosporangiales</taxon>
        <taxon>Nocardiopsidaceae</taxon>
        <taxon>Nocardiopsis</taxon>
    </lineage>
</organism>
<accession>J7KX55</accession>
<feature type="compositionally biased region" description="Basic and acidic residues" evidence="1">
    <location>
        <begin position="10"/>
        <end position="35"/>
    </location>
</feature>
<feature type="transmembrane region" description="Helical" evidence="2">
    <location>
        <begin position="75"/>
        <end position="94"/>
    </location>
</feature>
<proteinExistence type="predicted"/>
<protein>
    <submittedName>
        <fullName evidence="3">Uncharacterized protein</fullName>
    </submittedName>
</protein>
<keyword evidence="2" id="KW-0472">Membrane</keyword>
<dbReference type="AlphaFoldDB" id="J7KX55"/>
<evidence type="ECO:0000256" key="1">
    <source>
        <dbReference type="SAM" id="MobiDB-lite"/>
    </source>
</evidence>